<accession>A0A176WH93</accession>
<keyword evidence="5" id="KW-0472">Membrane</keyword>
<evidence type="ECO:0000259" key="7">
    <source>
        <dbReference type="PROSITE" id="PS51186"/>
    </source>
</evidence>
<dbReference type="GO" id="GO:0016020">
    <property type="term" value="C:membrane"/>
    <property type="evidence" value="ECO:0007669"/>
    <property type="project" value="UniProtKB-SubCell"/>
</dbReference>
<sequence>METSRTVRTLEVGKKNRDEALVAELMRLEKRIFPKHESLAESFSQEIQRRNGGVLYVMEDTAGSGDSSEGRGRGVAGYLMYSCTSLMAIITKLAVRENCRRQGYGETLLRAAIEKVRSRKVIYRNALSPGFLESWHLLRVTQIGTSPAHPLQQLFPDSHASHQKMRHKIAKSVIQLRQASSVNQFTPRSVLFRSHQLGSLVLTSPKPKQSNTDTHSLLRTSIRDSIKPPKCPYAKHKHLIATKPYELRNNPLLMYGRPLHDDNLECWYSGGRGPGVASFQVNSKMLRAQSLLMRQFHSLQSPGIALRKQCGFSTLTPAAAAPSARVVPASFALCQARGVPRDEIRSQRDSLSRTWRLVSSEAAGHSLRVPTARGSPSAITSARYATASVDGGSGGGGKQGGEGGSGGDGGQGGAGGAGDSGKSSRLWAFWLWYMGCLDARPIFTKALTSAILTFFGDMFCQFAVENAEKLDIRRICTMTSLGFCLTGPTLHFWYLALHKFVTVGGTVGVGVRLALDQFVFSPAFIAVFISTLMTLEGNASQITAKLKQDLWPAVLMNWKLWIPAQTINFMFVPQKLQVAFANVIALAWNTYMSYQSHKKVDEVKVIQMEELSIKSS</sequence>
<dbReference type="PROSITE" id="PS51186">
    <property type="entry name" value="GNAT"/>
    <property type="match status" value="1"/>
</dbReference>
<dbReference type="EMBL" id="LVLJ01000781">
    <property type="protein sequence ID" value="OAE32610.1"/>
    <property type="molecule type" value="Genomic_DNA"/>
</dbReference>
<comment type="similarity">
    <text evidence="2">Belongs to the peroxisomal membrane protein PXMP2/4 family.</text>
</comment>
<gene>
    <name evidence="8" type="ORF">AXG93_3228s1270</name>
</gene>
<reference evidence="8" key="1">
    <citation type="submission" date="2016-03" db="EMBL/GenBank/DDBJ databases">
        <title>Mechanisms controlling the formation of the plant cell surface in tip-growing cells are functionally conserved among land plants.</title>
        <authorList>
            <person name="Honkanen S."/>
            <person name="Jones V.A."/>
            <person name="Morieri G."/>
            <person name="Champion C."/>
            <person name="Hetherington A.J."/>
            <person name="Kelly S."/>
            <person name="Saint-Marcoux D."/>
            <person name="Proust H."/>
            <person name="Prescott H."/>
            <person name="Dolan L."/>
        </authorList>
    </citation>
    <scope>NUCLEOTIDE SEQUENCE [LARGE SCALE GENOMIC DNA]</scope>
    <source>
        <tissue evidence="8">Whole gametophyte</tissue>
    </source>
</reference>
<dbReference type="Pfam" id="PF00583">
    <property type="entry name" value="Acetyltransf_1"/>
    <property type="match status" value="1"/>
</dbReference>
<evidence type="ECO:0000256" key="2">
    <source>
        <dbReference type="ARBA" id="ARBA00006824"/>
    </source>
</evidence>
<evidence type="ECO:0000256" key="5">
    <source>
        <dbReference type="ARBA" id="ARBA00023136"/>
    </source>
</evidence>
<feature type="compositionally biased region" description="Gly residues" evidence="6">
    <location>
        <begin position="391"/>
        <end position="418"/>
    </location>
</feature>
<comment type="subcellular location">
    <subcellularLocation>
        <location evidence="1">Membrane</location>
        <topology evidence="1">Multi-pass membrane protein</topology>
    </subcellularLocation>
</comment>
<dbReference type="InterPro" id="IPR000182">
    <property type="entry name" value="GNAT_dom"/>
</dbReference>
<dbReference type="InterPro" id="IPR007248">
    <property type="entry name" value="Mpv17_PMP22"/>
</dbReference>
<dbReference type="PANTHER" id="PTHR11266:SF80">
    <property type="entry name" value="PEROXISOMAL MEMBRANE PROTEIN 2"/>
    <property type="match status" value="1"/>
</dbReference>
<dbReference type="AlphaFoldDB" id="A0A176WH93"/>
<protein>
    <recommendedName>
        <fullName evidence="7">N-acetyltransferase domain-containing protein</fullName>
    </recommendedName>
</protein>
<dbReference type="Gene3D" id="3.40.630.30">
    <property type="match status" value="1"/>
</dbReference>
<evidence type="ECO:0000256" key="3">
    <source>
        <dbReference type="ARBA" id="ARBA00022692"/>
    </source>
</evidence>
<name>A0A176WH93_MARPO</name>
<dbReference type="InterPro" id="IPR016181">
    <property type="entry name" value="Acyl_CoA_acyltransferase"/>
</dbReference>
<dbReference type="Pfam" id="PF04117">
    <property type="entry name" value="Mpv17_PMP22"/>
    <property type="match status" value="1"/>
</dbReference>
<evidence type="ECO:0000313" key="8">
    <source>
        <dbReference type="EMBL" id="OAE32610.1"/>
    </source>
</evidence>
<dbReference type="Proteomes" id="UP000077202">
    <property type="component" value="Unassembled WGS sequence"/>
</dbReference>
<comment type="caution">
    <text evidence="8">The sequence shown here is derived from an EMBL/GenBank/DDBJ whole genome shotgun (WGS) entry which is preliminary data.</text>
</comment>
<evidence type="ECO:0000256" key="1">
    <source>
        <dbReference type="ARBA" id="ARBA00004141"/>
    </source>
</evidence>
<proteinExistence type="inferred from homology"/>
<dbReference type="GO" id="GO:0005737">
    <property type="term" value="C:cytoplasm"/>
    <property type="evidence" value="ECO:0007669"/>
    <property type="project" value="TreeGrafter"/>
</dbReference>
<organism evidence="8 9">
    <name type="scientific">Marchantia polymorpha subsp. ruderalis</name>
    <dbReference type="NCBI Taxonomy" id="1480154"/>
    <lineage>
        <taxon>Eukaryota</taxon>
        <taxon>Viridiplantae</taxon>
        <taxon>Streptophyta</taxon>
        <taxon>Embryophyta</taxon>
        <taxon>Marchantiophyta</taxon>
        <taxon>Marchantiopsida</taxon>
        <taxon>Marchantiidae</taxon>
        <taxon>Marchantiales</taxon>
        <taxon>Marchantiaceae</taxon>
        <taxon>Marchantia</taxon>
    </lineage>
</organism>
<evidence type="ECO:0000256" key="6">
    <source>
        <dbReference type="SAM" id="MobiDB-lite"/>
    </source>
</evidence>
<keyword evidence="9" id="KW-1185">Reference proteome</keyword>
<feature type="domain" description="N-acetyltransferase" evidence="7">
    <location>
        <begin position="5"/>
        <end position="170"/>
    </location>
</feature>
<evidence type="ECO:0000313" key="9">
    <source>
        <dbReference type="Proteomes" id="UP000077202"/>
    </source>
</evidence>
<dbReference type="GO" id="GO:0016747">
    <property type="term" value="F:acyltransferase activity, transferring groups other than amino-acyl groups"/>
    <property type="evidence" value="ECO:0007669"/>
    <property type="project" value="InterPro"/>
</dbReference>
<evidence type="ECO:0000256" key="4">
    <source>
        <dbReference type="ARBA" id="ARBA00022989"/>
    </source>
</evidence>
<feature type="region of interest" description="Disordered" evidence="6">
    <location>
        <begin position="388"/>
        <end position="418"/>
    </location>
</feature>
<dbReference type="CDD" id="cd04301">
    <property type="entry name" value="NAT_SF"/>
    <property type="match status" value="1"/>
</dbReference>
<dbReference type="PANTHER" id="PTHR11266">
    <property type="entry name" value="PEROXISOMAL MEMBRANE PROTEIN 2, PXMP2 MPV17"/>
    <property type="match status" value="1"/>
</dbReference>
<keyword evidence="4" id="KW-1133">Transmembrane helix</keyword>
<dbReference type="SUPFAM" id="SSF55729">
    <property type="entry name" value="Acyl-CoA N-acyltransferases (Nat)"/>
    <property type="match status" value="1"/>
</dbReference>
<keyword evidence="3" id="KW-0812">Transmembrane</keyword>